<keyword evidence="1" id="KW-0812">Transmembrane</keyword>
<dbReference type="PANTHER" id="PTHR33371:SF4">
    <property type="entry name" value="INTERMEMBRANE PHOSPHOLIPID TRANSPORT SYSTEM BINDING PROTEIN MLAD"/>
    <property type="match status" value="1"/>
</dbReference>
<dbReference type="PANTHER" id="PTHR33371">
    <property type="entry name" value="INTERMEMBRANE PHOSPHOLIPID TRANSPORT SYSTEM BINDING PROTEIN MLAD-RELATED"/>
    <property type="match status" value="1"/>
</dbReference>
<dbReference type="Proteomes" id="UP000586827">
    <property type="component" value="Unassembled WGS sequence"/>
</dbReference>
<gene>
    <name evidence="3" type="ORF">HLB23_13775</name>
</gene>
<dbReference type="AlphaFoldDB" id="A0A849C0E0"/>
<name>A0A849C0E0_9NOCA</name>
<evidence type="ECO:0000259" key="2">
    <source>
        <dbReference type="Pfam" id="PF02470"/>
    </source>
</evidence>
<proteinExistence type="predicted"/>
<evidence type="ECO:0000313" key="3">
    <source>
        <dbReference type="EMBL" id="NNH70916.1"/>
    </source>
</evidence>
<dbReference type="InterPro" id="IPR003399">
    <property type="entry name" value="Mce/MlaD"/>
</dbReference>
<dbReference type="Pfam" id="PF02470">
    <property type="entry name" value="MlaD"/>
    <property type="match status" value="1"/>
</dbReference>
<evidence type="ECO:0000256" key="1">
    <source>
        <dbReference type="SAM" id="Phobius"/>
    </source>
</evidence>
<organism evidence="3 4">
    <name type="scientific">Nocardia uniformis</name>
    <dbReference type="NCBI Taxonomy" id="53432"/>
    <lineage>
        <taxon>Bacteria</taxon>
        <taxon>Bacillati</taxon>
        <taxon>Actinomycetota</taxon>
        <taxon>Actinomycetes</taxon>
        <taxon>Mycobacteriales</taxon>
        <taxon>Nocardiaceae</taxon>
        <taxon>Nocardia</taxon>
    </lineage>
</organism>
<accession>A0A849C0E0</accession>
<dbReference type="RefSeq" id="WP_067523231.1">
    <property type="nucleotide sequence ID" value="NZ_JABELX010000004.1"/>
</dbReference>
<evidence type="ECO:0000313" key="4">
    <source>
        <dbReference type="Proteomes" id="UP000586827"/>
    </source>
</evidence>
<reference evidence="3 4" key="1">
    <citation type="submission" date="2020-05" db="EMBL/GenBank/DDBJ databases">
        <title>MicrobeNet Type strains.</title>
        <authorList>
            <person name="Nicholson A.C."/>
        </authorList>
    </citation>
    <scope>NUCLEOTIDE SEQUENCE [LARGE SCALE GENOMIC DNA]</scope>
    <source>
        <strain evidence="3 4">JCM 3224</strain>
    </source>
</reference>
<keyword evidence="1" id="KW-1133">Transmembrane helix</keyword>
<feature type="domain" description="Mce/MlaD" evidence="2">
    <location>
        <begin position="49"/>
        <end position="125"/>
    </location>
</feature>
<sequence>MSSYKDLSGRSAGPALLALTGIATVILALVLGLTLRAYQRGDFRQDFRFTIEAEQLGEGLADGADVKMRGFAIGRITAISFLGSGRQRLEAEVRPPFAAEIRDNLTARFVSSNIFGATGIELRPGNGPGQPLSPGGVLRIAADSQSVAVTALMRTIGEFAQLFERTKLDTVLTSLADSTPALAESFRLLLQLSQAIRETDPDARVAVGSMIGDLAAVTAASSVLMATAPGPLREMLNGTGFLVDKRTEAIATMTGLTQIGDVLAPFVGQQGGDISRIIDGLLAIIMPVAGTLRTVPAAFMNLGTLAERINNAFPTVNGTVVLHLDLTLSKLAFLPYSAGLLTGGGER</sequence>
<comment type="caution">
    <text evidence="3">The sequence shown here is derived from an EMBL/GenBank/DDBJ whole genome shotgun (WGS) entry which is preliminary data.</text>
</comment>
<dbReference type="InterPro" id="IPR052336">
    <property type="entry name" value="MlaD_Phospholipid_Transporter"/>
</dbReference>
<protein>
    <submittedName>
        <fullName evidence="3">MCE family protein</fullName>
    </submittedName>
</protein>
<dbReference type="EMBL" id="JABELX010000004">
    <property type="protein sequence ID" value="NNH70916.1"/>
    <property type="molecule type" value="Genomic_DNA"/>
</dbReference>
<keyword evidence="4" id="KW-1185">Reference proteome</keyword>
<feature type="transmembrane region" description="Helical" evidence="1">
    <location>
        <begin position="12"/>
        <end position="35"/>
    </location>
</feature>
<keyword evidence="1" id="KW-0472">Membrane</keyword>